<feature type="compositionally biased region" description="Gly residues" evidence="1">
    <location>
        <begin position="43"/>
        <end position="54"/>
    </location>
</feature>
<accession>A0A0D2X265</accession>
<keyword evidence="3" id="KW-1185">Reference proteome</keyword>
<gene>
    <name evidence="2" type="ORF">CAOG_009626</name>
</gene>
<proteinExistence type="predicted"/>
<evidence type="ECO:0000256" key="1">
    <source>
        <dbReference type="SAM" id="MobiDB-lite"/>
    </source>
</evidence>
<dbReference type="OrthoDB" id="248903at2759"/>
<dbReference type="Proteomes" id="UP000008743">
    <property type="component" value="Unassembled WGS sequence"/>
</dbReference>
<feature type="compositionally biased region" description="Low complexity" evidence="1">
    <location>
        <begin position="102"/>
        <end position="118"/>
    </location>
</feature>
<protein>
    <submittedName>
        <fullName evidence="2">Uncharacterized protein</fullName>
    </submittedName>
</protein>
<feature type="compositionally biased region" description="Low complexity" evidence="1">
    <location>
        <begin position="33"/>
        <end position="42"/>
    </location>
</feature>
<evidence type="ECO:0000313" key="2">
    <source>
        <dbReference type="EMBL" id="KJE92019.1"/>
    </source>
</evidence>
<dbReference type="AlphaFoldDB" id="A0A0D2X265"/>
<dbReference type="EMBL" id="KE346363">
    <property type="protein sequence ID" value="KJE92019.1"/>
    <property type="molecule type" value="Genomic_DNA"/>
</dbReference>
<dbReference type="InParanoid" id="A0A0D2X265"/>
<reference evidence="3" key="1">
    <citation type="submission" date="2011-02" db="EMBL/GenBank/DDBJ databases">
        <title>The Genome Sequence of Capsaspora owczarzaki ATCC 30864.</title>
        <authorList>
            <person name="Russ C."/>
            <person name="Cuomo C."/>
            <person name="Burger G."/>
            <person name="Gray M.W."/>
            <person name="Holland P.W.H."/>
            <person name="King N."/>
            <person name="Lang F.B.F."/>
            <person name="Roger A.J."/>
            <person name="Ruiz-Trillo I."/>
            <person name="Young S.K."/>
            <person name="Zeng Q."/>
            <person name="Gargeya S."/>
            <person name="Alvarado L."/>
            <person name="Berlin A."/>
            <person name="Chapman S.B."/>
            <person name="Chen Z."/>
            <person name="Freedman E."/>
            <person name="Gellesch M."/>
            <person name="Goldberg J."/>
            <person name="Griggs A."/>
            <person name="Gujja S."/>
            <person name="Heilman E."/>
            <person name="Heiman D."/>
            <person name="Howarth C."/>
            <person name="Mehta T."/>
            <person name="Neiman D."/>
            <person name="Pearson M."/>
            <person name="Roberts A."/>
            <person name="Saif S."/>
            <person name="Shea T."/>
            <person name="Shenoy N."/>
            <person name="Sisk P."/>
            <person name="Stolte C."/>
            <person name="Sykes S."/>
            <person name="White J."/>
            <person name="Yandava C."/>
            <person name="Haas B."/>
            <person name="Nusbaum C."/>
            <person name="Birren B."/>
        </authorList>
    </citation>
    <scope>NUCLEOTIDE SEQUENCE</scope>
    <source>
        <strain evidence="3">ATCC 30864</strain>
    </source>
</reference>
<evidence type="ECO:0000313" key="3">
    <source>
        <dbReference type="Proteomes" id="UP000008743"/>
    </source>
</evidence>
<feature type="region of interest" description="Disordered" evidence="1">
    <location>
        <begin position="96"/>
        <end position="118"/>
    </location>
</feature>
<name>A0A0D2X265_CAPO3</name>
<sequence>MSWLSDLAGRAERLLDSVDRQANETLKNSVPLSLGLSTSTSGSGSGSGFGSVGDGDGDGDGGWQPEADESVLLAAHGDDDAANLNHSHDHHTLAASVAPVAQRQPSLPLSLPLRSTLW</sequence>
<organism evidence="2 3">
    <name type="scientific">Capsaspora owczarzaki (strain ATCC 30864)</name>
    <dbReference type="NCBI Taxonomy" id="595528"/>
    <lineage>
        <taxon>Eukaryota</taxon>
        <taxon>Filasterea</taxon>
        <taxon>Capsaspora</taxon>
    </lineage>
</organism>
<feature type="region of interest" description="Disordered" evidence="1">
    <location>
        <begin position="24"/>
        <end position="70"/>
    </location>
</feature>